<organism evidence="1 2">
    <name type="scientific">Sphingopyxis terrae subsp. terrae NBRC 15098</name>
    <dbReference type="NCBI Taxonomy" id="1219058"/>
    <lineage>
        <taxon>Bacteria</taxon>
        <taxon>Pseudomonadati</taxon>
        <taxon>Pseudomonadota</taxon>
        <taxon>Alphaproteobacteria</taxon>
        <taxon>Sphingomonadales</taxon>
        <taxon>Sphingomonadaceae</taxon>
        <taxon>Sphingopyxis</taxon>
    </lineage>
</organism>
<protein>
    <submittedName>
        <fullName evidence="1">Uncharacterized protein</fullName>
    </submittedName>
</protein>
<dbReference type="EMBL" id="CP013342">
    <property type="protein sequence ID" value="AMU95781.1"/>
    <property type="molecule type" value="Genomic_DNA"/>
</dbReference>
<evidence type="ECO:0000313" key="2">
    <source>
        <dbReference type="Proteomes" id="UP000076234"/>
    </source>
</evidence>
<dbReference type="Proteomes" id="UP000076234">
    <property type="component" value="Chromosome"/>
</dbReference>
<sequence>MRLCFVADDFAEQPFLAAEIAADQRDIDPGITRNVAQSDIFIRLAQKALVRGRQYRRAGCNGIAPLDG</sequence>
<reference evidence="1 2" key="2">
    <citation type="journal article" date="2016" name="Genome Announc.">
        <title>Complete Genome Sequence of Sphingopyxis terrae Strain 203-1 (NBRC 111660), a Polyethylene Glycol Degrader.</title>
        <authorList>
            <person name="Ohtsubo Y."/>
            <person name="Nonoyama S."/>
            <person name="Nagata Y."/>
            <person name="Numata M."/>
            <person name="Tsuchikane K."/>
            <person name="Hosoyama A."/>
            <person name="Yamazoe A."/>
            <person name="Tsuda M."/>
            <person name="Fujita N."/>
            <person name="Kawai F."/>
        </authorList>
    </citation>
    <scope>NUCLEOTIDE SEQUENCE [LARGE SCALE GENOMIC DNA]</scope>
    <source>
        <strain evidence="1 2">203-1</strain>
    </source>
</reference>
<dbReference type="STRING" id="1219058.AOA14_14300"/>
<proteinExistence type="predicted"/>
<evidence type="ECO:0000313" key="1">
    <source>
        <dbReference type="EMBL" id="AMU95781.1"/>
    </source>
</evidence>
<reference evidence="2" key="1">
    <citation type="submission" date="2015-11" db="EMBL/GenBank/DDBJ databases">
        <title>Complete genome sequence of a polyethylene glycol-degrading strain Sphingopyxis terrae strain 203-1 (NBRC 15098).</title>
        <authorList>
            <person name="Yoshiyuki O."/>
            <person name="Shouta N."/>
            <person name="Nagata Y."/>
            <person name="Numata M."/>
            <person name="Tsuchikane K."/>
            <person name="Hosoyama A."/>
            <person name="Yamazoe A."/>
            <person name="Tsuda M."/>
            <person name="Fujita N."/>
            <person name="Kawai F."/>
        </authorList>
    </citation>
    <scope>NUCLEOTIDE SEQUENCE [LARGE SCALE GENOMIC DNA]</scope>
    <source>
        <strain evidence="2">203-1</strain>
    </source>
</reference>
<dbReference type="KEGG" id="ster:AOA14_14300"/>
<dbReference type="AlphaFoldDB" id="A0A142W1A5"/>
<accession>A0A142W1A5</accession>
<gene>
    <name evidence="1" type="ORF">AOA14_14300</name>
</gene>
<name>A0A142W1A5_9SPHN</name>